<gene>
    <name evidence="1" type="ORF">C7B46_10560</name>
</gene>
<evidence type="ECO:0000313" key="1">
    <source>
        <dbReference type="EMBL" id="PSR33271.1"/>
    </source>
</evidence>
<reference evidence="1 2" key="1">
    <citation type="journal article" date="2014" name="BMC Genomics">
        <title>Comparison of environmental and isolate Sulfobacillus genomes reveals diverse carbon, sulfur, nitrogen, and hydrogen metabolisms.</title>
        <authorList>
            <person name="Justice N.B."/>
            <person name="Norman A."/>
            <person name="Brown C.T."/>
            <person name="Singh A."/>
            <person name="Thomas B.C."/>
            <person name="Banfield J.F."/>
        </authorList>
    </citation>
    <scope>NUCLEOTIDE SEQUENCE [LARGE SCALE GENOMIC DNA]</scope>
    <source>
        <strain evidence="1">AMDSBA4</strain>
    </source>
</reference>
<dbReference type="AlphaFoldDB" id="A0A2T2XFI4"/>
<dbReference type="Proteomes" id="UP000242972">
    <property type="component" value="Unassembled WGS sequence"/>
</dbReference>
<comment type="caution">
    <text evidence="1">The sequence shown here is derived from an EMBL/GenBank/DDBJ whole genome shotgun (WGS) entry which is preliminary data.</text>
</comment>
<protein>
    <submittedName>
        <fullName evidence="1">Uncharacterized protein</fullName>
    </submittedName>
</protein>
<proteinExistence type="predicted"/>
<dbReference type="EMBL" id="PXYW01000023">
    <property type="protein sequence ID" value="PSR33271.1"/>
    <property type="molecule type" value="Genomic_DNA"/>
</dbReference>
<evidence type="ECO:0000313" key="2">
    <source>
        <dbReference type="Proteomes" id="UP000242972"/>
    </source>
</evidence>
<organism evidence="1 2">
    <name type="scientific">Sulfobacillus benefaciens</name>
    <dbReference type="NCBI Taxonomy" id="453960"/>
    <lineage>
        <taxon>Bacteria</taxon>
        <taxon>Bacillati</taxon>
        <taxon>Bacillota</taxon>
        <taxon>Clostridia</taxon>
        <taxon>Eubacteriales</taxon>
        <taxon>Clostridiales Family XVII. Incertae Sedis</taxon>
        <taxon>Sulfobacillus</taxon>
    </lineage>
</organism>
<sequence length="106" mass="12375">MGLGDSHQRSRVDPVWCPLYGYARERPLLQDLSPVRYGRRYRDNAYACRVIVYVEPGFHGPWYLVVLAGLRDWEAGRVKPMANGLPRKNGSKIRRMITMRDVIWMP</sequence>
<name>A0A2T2XFI4_9FIRM</name>
<accession>A0A2T2XFI4</accession>